<evidence type="ECO:0000313" key="3">
    <source>
        <dbReference type="EMBL" id="MPL71586.1"/>
    </source>
</evidence>
<keyword evidence="1" id="KW-0812">Transmembrane</keyword>
<evidence type="ECO:0000256" key="1">
    <source>
        <dbReference type="SAM" id="Phobius"/>
    </source>
</evidence>
<feature type="transmembrane region" description="Helical" evidence="1">
    <location>
        <begin position="20"/>
        <end position="44"/>
    </location>
</feature>
<dbReference type="InterPro" id="IPR012859">
    <property type="entry name" value="Pilin_N_archaeal"/>
</dbReference>
<protein>
    <recommendedName>
        <fullName evidence="2">Archaeal Type IV pilin N-terminal domain-containing protein</fullName>
    </recommendedName>
</protein>
<sequence length="229" mass="24074">MNIMKKTHNSQKDSAVSPVIGVMLMLVVTIVIAAFVATFAGGLFSTSEAAPVASINVKILYNSGYTGNDCVMYIENLGGDSIPTSDLRILTYYTSKKGSAAGTIKGDRTAMNTKTVTVTNSTGATSQKIVAPILLNAAYGDAATDNTAINFGSYNFAPGTIMSTYSNEGTAYILMGQTSSANQLKYLNKYNGDTVNDGVTDFGIGSSVHVEIIHMPSNSVLYSKDVIVA</sequence>
<comment type="caution">
    <text evidence="3">The sequence shown here is derived from an EMBL/GenBank/DDBJ whole genome shotgun (WGS) entry which is preliminary data.</text>
</comment>
<organism evidence="3">
    <name type="scientific">bioreactor metagenome</name>
    <dbReference type="NCBI Taxonomy" id="1076179"/>
    <lineage>
        <taxon>unclassified sequences</taxon>
        <taxon>metagenomes</taxon>
        <taxon>ecological metagenomes</taxon>
    </lineage>
</organism>
<name>A0A644TX73_9ZZZZ</name>
<accession>A0A644TX73</accession>
<keyword evidence="1" id="KW-0472">Membrane</keyword>
<dbReference type="InterPro" id="IPR013373">
    <property type="entry name" value="Flagellin/pilin_N_arc"/>
</dbReference>
<proteinExistence type="predicted"/>
<gene>
    <name evidence="3" type="ORF">SDC9_17363</name>
</gene>
<feature type="domain" description="Archaeal Type IV pilin N-terminal" evidence="2">
    <location>
        <begin position="14"/>
        <end position="95"/>
    </location>
</feature>
<dbReference type="Pfam" id="PF07790">
    <property type="entry name" value="Pilin_N"/>
    <property type="match status" value="1"/>
</dbReference>
<reference evidence="3" key="1">
    <citation type="submission" date="2019-08" db="EMBL/GenBank/DDBJ databases">
        <authorList>
            <person name="Kucharzyk K."/>
            <person name="Murdoch R.W."/>
            <person name="Higgins S."/>
            <person name="Loffler F."/>
        </authorList>
    </citation>
    <scope>NUCLEOTIDE SEQUENCE</scope>
</reference>
<dbReference type="AlphaFoldDB" id="A0A644TX73"/>
<dbReference type="NCBIfam" id="TIGR02537">
    <property type="entry name" value="arch_flag_Nterm"/>
    <property type="match status" value="1"/>
</dbReference>
<evidence type="ECO:0000259" key="2">
    <source>
        <dbReference type="Pfam" id="PF07790"/>
    </source>
</evidence>
<dbReference type="EMBL" id="VSSQ01000060">
    <property type="protein sequence ID" value="MPL71586.1"/>
    <property type="molecule type" value="Genomic_DNA"/>
</dbReference>
<keyword evidence="1" id="KW-1133">Transmembrane helix</keyword>